<reference evidence="13" key="1">
    <citation type="submission" date="2024-04" db="EMBL/GenBank/DDBJ databases">
        <title>Salinicola lusitanus LLJ914,a marine bacterium isolated from the Okinawa Trough.</title>
        <authorList>
            <person name="Li J."/>
        </authorList>
    </citation>
    <scope>NUCLEOTIDE SEQUENCE [LARGE SCALE GENOMIC DNA]</scope>
</reference>
<evidence type="ECO:0000256" key="2">
    <source>
        <dbReference type="ARBA" id="ARBA00022490"/>
    </source>
</evidence>
<dbReference type="FunFam" id="3.10.390.10:FF:000003">
    <property type="entry name" value="glucocorticoid modulatory element-binding protein 1 isoform X2"/>
    <property type="match status" value="1"/>
</dbReference>
<sequence>MAQAESPVQAHVHDSSVTDLRVACGLGLLVTGTDASQANAASVQEVRPGNRAHARSLQANLLVPLEMLKTEESSSVILQQEPLLQGAHTDTARTGTTVLAIETQHDESEAEGEELEYGYPITCGDSTAVLLIKKFVCPGINVRCVKFNNELISPKQFVQLSGKATLKDWKRAIRLGGVMLRKMMDSGQIDFHQHRTVCSNTCRSSKCDVPMSRTMVQLSPPSVTGEDFNDATRTERHSEERSDSPDEVLSLWKSVSESGLMGNVLSNLQTKLLLTFKEIEARGLKDNLQLQDAIILNTLCEMFGLCESVKQAVEQKNHFNEENTINNHFYELNRTLKKRKKLDKASTCKASSSKQPRLLPHGSLNTAPSGQLSDKTIGDGQKVKLKRRLRENSNLRRQGVDEEDRGGREMQREVRQAPVLLRESSRDERGSRKQQLT</sequence>
<feature type="region of interest" description="Disordered" evidence="10">
    <location>
        <begin position="218"/>
        <end position="245"/>
    </location>
</feature>
<evidence type="ECO:0000256" key="3">
    <source>
        <dbReference type="ARBA" id="ARBA00022723"/>
    </source>
</evidence>
<dbReference type="SMART" id="SM00258">
    <property type="entry name" value="SAND"/>
    <property type="match status" value="1"/>
</dbReference>
<dbReference type="AlphaFoldDB" id="A0AAW0PL60"/>
<proteinExistence type="predicted"/>
<keyword evidence="7" id="KW-0238">DNA-binding</keyword>
<evidence type="ECO:0000256" key="10">
    <source>
        <dbReference type="SAM" id="MobiDB-lite"/>
    </source>
</evidence>
<feature type="compositionally biased region" description="Polar residues" evidence="10">
    <location>
        <begin position="363"/>
        <end position="374"/>
    </location>
</feature>
<organism evidence="12 13">
    <name type="scientific">Mugilogobius chulae</name>
    <name type="common">yellowstripe goby</name>
    <dbReference type="NCBI Taxonomy" id="88201"/>
    <lineage>
        <taxon>Eukaryota</taxon>
        <taxon>Metazoa</taxon>
        <taxon>Chordata</taxon>
        <taxon>Craniata</taxon>
        <taxon>Vertebrata</taxon>
        <taxon>Euteleostomi</taxon>
        <taxon>Actinopterygii</taxon>
        <taxon>Neopterygii</taxon>
        <taxon>Teleostei</taxon>
        <taxon>Neoteleostei</taxon>
        <taxon>Acanthomorphata</taxon>
        <taxon>Gobiaria</taxon>
        <taxon>Gobiiformes</taxon>
        <taxon>Gobioidei</taxon>
        <taxon>Gobiidae</taxon>
        <taxon>Gobionellinae</taxon>
        <taxon>Mugilogobius</taxon>
    </lineage>
</organism>
<dbReference type="GO" id="GO:0005737">
    <property type="term" value="C:cytoplasm"/>
    <property type="evidence" value="ECO:0007669"/>
    <property type="project" value="UniProtKB-SubCell"/>
</dbReference>
<gene>
    <name evidence="12" type="ORF">WMY93_008587</name>
</gene>
<dbReference type="EMBL" id="JBBPFD010000005">
    <property type="protein sequence ID" value="KAK7926277.1"/>
    <property type="molecule type" value="Genomic_DNA"/>
</dbReference>
<evidence type="ECO:0000256" key="4">
    <source>
        <dbReference type="ARBA" id="ARBA00022833"/>
    </source>
</evidence>
<feature type="compositionally biased region" description="Basic and acidic residues" evidence="10">
    <location>
        <begin position="230"/>
        <end position="244"/>
    </location>
</feature>
<evidence type="ECO:0000313" key="12">
    <source>
        <dbReference type="EMBL" id="KAK7926277.1"/>
    </source>
</evidence>
<dbReference type="Gene3D" id="3.10.390.10">
    <property type="entry name" value="SAND domain-like"/>
    <property type="match status" value="1"/>
</dbReference>
<evidence type="ECO:0000259" key="11">
    <source>
        <dbReference type="PROSITE" id="PS50864"/>
    </source>
</evidence>
<keyword evidence="8" id="KW-0804">Transcription</keyword>
<protein>
    <recommendedName>
        <fullName evidence="11">SAND domain-containing protein</fullName>
    </recommendedName>
</protein>
<evidence type="ECO:0000313" key="13">
    <source>
        <dbReference type="Proteomes" id="UP001460270"/>
    </source>
</evidence>
<dbReference type="Pfam" id="PF01342">
    <property type="entry name" value="SAND"/>
    <property type="match status" value="1"/>
</dbReference>
<feature type="domain" description="SAND" evidence="11">
    <location>
        <begin position="119"/>
        <end position="190"/>
    </location>
</feature>
<dbReference type="Proteomes" id="UP001460270">
    <property type="component" value="Unassembled WGS sequence"/>
</dbReference>
<dbReference type="GO" id="GO:0005634">
    <property type="term" value="C:nucleus"/>
    <property type="evidence" value="ECO:0007669"/>
    <property type="project" value="TreeGrafter"/>
</dbReference>
<dbReference type="Pfam" id="PF25892">
    <property type="entry name" value="Spe-44"/>
    <property type="match status" value="1"/>
</dbReference>
<keyword evidence="4" id="KW-0862">Zinc</keyword>
<evidence type="ECO:0000256" key="5">
    <source>
        <dbReference type="ARBA" id="ARBA00023015"/>
    </source>
</evidence>
<feature type="compositionally biased region" description="Basic and acidic residues" evidence="10">
    <location>
        <begin position="390"/>
        <end position="415"/>
    </location>
</feature>
<keyword evidence="3" id="KW-0479">Metal-binding</keyword>
<dbReference type="PANTHER" id="PTHR10417:SF3">
    <property type="entry name" value="GLUCOCORTICOID MODULATORY ELEMENT-BINDING PROTEIN 1"/>
    <property type="match status" value="1"/>
</dbReference>
<dbReference type="InterPro" id="IPR059099">
    <property type="entry name" value="GMEB1/2/Spe-44_dom"/>
</dbReference>
<dbReference type="GO" id="GO:0000978">
    <property type="term" value="F:RNA polymerase II cis-regulatory region sequence-specific DNA binding"/>
    <property type="evidence" value="ECO:0007669"/>
    <property type="project" value="TreeGrafter"/>
</dbReference>
<dbReference type="InterPro" id="IPR010919">
    <property type="entry name" value="SAND-like_dom_sf"/>
</dbReference>
<dbReference type="PROSITE" id="PS50864">
    <property type="entry name" value="SAND"/>
    <property type="match status" value="1"/>
</dbReference>
<dbReference type="SUPFAM" id="SSF63763">
    <property type="entry name" value="SAND domain-like"/>
    <property type="match status" value="1"/>
</dbReference>
<evidence type="ECO:0000256" key="7">
    <source>
        <dbReference type="ARBA" id="ARBA00023125"/>
    </source>
</evidence>
<dbReference type="InterPro" id="IPR000770">
    <property type="entry name" value="SAND_dom"/>
</dbReference>
<evidence type="ECO:0000256" key="9">
    <source>
        <dbReference type="ARBA" id="ARBA00023242"/>
    </source>
</evidence>
<name>A0AAW0PL60_9GOBI</name>
<comment type="subcellular location">
    <subcellularLocation>
        <location evidence="1">Cytoplasm</location>
    </subcellularLocation>
</comment>
<dbReference type="GO" id="GO:0046872">
    <property type="term" value="F:metal ion binding"/>
    <property type="evidence" value="ECO:0007669"/>
    <property type="project" value="UniProtKB-KW"/>
</dbReference>
<keyword evidence="9" id="KW-0539">Nucleus</keyword>
<dbReference type="GO" id="GO:0006357">
    <property type="term" value="P:regulation of transcription by RNA polymerase II"/>
    <property type="evidence" value="ECO:0007669"/>
    <property type="project" value="TreeGrafter"/>
</dbReference>
<feature type="region of interest" description="Disordered" evidence="10">
    <location>
        <begin position="341"/>
        <end position="437"/>
    </location>
</feature>
<keyword evidence="6" id="KW-0175">Coiled coil</keyword>
<accession>A0AAW0PL60</accession>
<keyword evidence="13" id="KW-1185">Reference proteome</keyword>
<evidence type="ECO:0000256" key="6">
    <source>
        <dbReference type="ARBA" id="ARBA00023054"/>
    </source>
</evidence>
<keyword evidence="2" id="KW-0963">Cytoplasm</keyword>
<evidence type="ECO:0000256" key="1">
    <source>
        <dbReference type="ARBA" id="ARBA00004496"/>
    </source>
</evidence>
<evidence type="ECO:0000256" key="8">
    <source>
        <dbReference type="ARBA" id="ARBA00023163"/>
    </source>
</evidence>
<keyword evidence="5" id="KW-0805">Transcription regulation</keyword>
<comment type="caution">
    <text evidence="12">The sequence shown here is derived from an EMBL/GenBank/DDBJ whole genome shotgun (WGS) entry which is preliminary data.</text>
</comment>
<dbReference type="PANTHER" id="PTHR10417">
    <property type="entry name" value="GLUCOCORTICOID MODULATORY ELEMENT-BINDING PROTEIN"/>
    <property type="match status" value="1"/>
</dbReference>